<dbReference type="Pfam" id="PF20153">
    <property type="entry name" value="DUF6535"/>
    <property type="match status" value="1"/>
</dbReference>
<organism evidence="3 4">
    <name type="scientific">Exidia glandulosa HHB12029</name>
    <dbReference type="NCBI Taxonomy" id="1314781"/>
    <lineage>
        <taxon>Eukaryota</taxon>
        <taxon>Fungi</taxon>
        <taxon>Dikarya</taxon>
        <taxon>Basidiomycota</taxon>
        <taxon>Agaricomycotina</taxon>
        <taxon>Agaricomycetes</taxon>
        <taxon>Auriculariales</taxon>
        <taxon>Exidiaceae</taxon>
        <taxon>Exidia</taxon>
    </lineage>
</organism>
<keyword evidence="1" id="KW-0472">Membrane</keyword>
<feature type="domain" description="DUF6535" evidence="2">
    <location>
        <begin position="8"/>
        <end position="118"/>
    </location>
</feature>
<dbReference type="InterPro" id="IPR045338">
    <property type="entry name" value="DUF6535"/>
</dbReference>
<name>A0A165ET64_EXIGL</name>
<proteinExistence type="predicted"/>
<evidence type="ECO:0000313" key="4">
    <source>
        <dbReference type="Proteomes" id="UP000077266"/>
    </source>
</evidence>
<accession>A0A165ET64</accession>
<evidence type="ECO:0000313" key="3">
    <source>
        <dbReference type="EMBL" id="KZV87623.1"/>
    </source>
</evidence>
<keyword evidence="1" id="KW-1133">Transmembrane helix</keyword>
<dbReference type="AlphaFoldDB" id="A0A165ET64"/>
<feature type="transmembrane region" description="Helical" evidence="1">
    <location>
        <begin position="32"/>
        <end position="49"/>
    </location>
</feature>
<dbReference type="Proteomes" id="UP000077266">
    <property type="component" value="Unassembled WGS sequence"/>
</dbReference>
<keyword evidence="1" id="KW-0812">Transmembrane</keyword>
<dbReference type="EMBL" id="KV426120">
    <property type="protein sequence ID" value="KZV87623.1"/>
    <property type="molecule type" value="Genomic_DNA"/>
</dbReference>
<feature type="transmembrane region" description="Helical" evidence="1">
    <location>
        <begin position="94"/>
        <end position="112"/>
    </location>
</feature>
<dbReference type="OrthoDB" id="3221808at2759"/>
<dbReference type="InParanoid" id="A0A165ET64"/>
<keyword evidence="4" id="KW-1185">Reference proteome</keyword>
<sequence length="119" mass="13240">MQRDARIWKIYSDLAPKQDEDMLRAWNQSLDTLLIFAGLFSAVSTAFIIESYKTMQPDFAELTFQAINALASGNKSNTSSVFVVSNTARAVNCLWISSLLVSLFSALVGILAKQWLASW</sequence>
<feature type="non-terminal residue" evidence="3">
    <location>
        <position position="119"/>
    </location>
</feature>
<evidence type="ECO:0000259" key="2">
    <source>
        <dbReference type="Pfam" id="PF20153"/>
    </source>
</evidence>
<protein>
    <recommendedName>
        <fullName evidence="2">DUF6535 domain-containing protein</fullName>
    </recommendedName>
</protein>
<gene>
    <name evidence="3" type="ORF">EXIGLDRAFT_620449</name>
</gene>
<evidence type="ECO:0000256" key="1">
    <source>
        <dbReference type="SAM" id="Phobius"/>
    </source>
</evidence>
<reference evidence="3 4" key="1">
    <citation type="journal article" date="2016" name="Mol. Biol. Evol.">
        <title>Comparative Genomics of Early-Diverging Mushroom-Forming Fungi Provides Insights into the Origins of Lignocellulose Decay Capabilities.</title>
        <authorList>
            <person name="Nagy L.G."/>
            <person name="Riley R."/>
            <person name="Tritt A."/>
            <person name="Adam C."/>
            <person name="Daum C."/>
            <person name="Floudas D."/>
            <person name="Sun H."/>
            <person name="Yadav J.S."/>
            <person name="Pangilinan J."/>
            <person name="Larsson K.H."/>
            <person name="Matsuura K."/>
            <person name="Barry K."/>
            <person name="Labutti K."/>
            <person name="Kuo R."/>
            <person name="Ohm R.A."/>
            <person name="Bhattacharya S.S."/>
            <person name="Shirouzu T."/>
            <person name="Yoshinaga Y."/>
            <person name="Martin F.M."/>
            <person name="Grigoriev I.V."/>
            <person name="Hibbett D.S."/>
        </authorList>
    </citation>
    <scope>NUCLEOTIDE SEQUENCE [LARGE SCALE GENOMIC DNA]</scope>
    <source>
        <strain evidence="3 4">HHB12029</strain>
    </source>
</reference>